<feature type="compositionally biased region" description="Low complexity" evidence="1">
    <location>
        <begin position="609"/>
        <end position="630"/>
    </location>
</feature>
<accession>A0A0G4F9B0</accession>
<feature type="compositionally biased region" description="Basic and acidic residues" evidence="1">
    <location>
        <begin position="1581"/>
        <end position="1595"/>
    </location>
</feature>
<feature type="compositionally biased region" description="Polar residues" evidence="1">
    <location>
        <begin position="534"/>
        <end position="545"/>
    </location>
</feature>
<feature type="compositionally biased region" description="Pro residues" evidence="1">
    <location>
        <begin position="100"/>
        <end position="112"/>
    </location>
</feature>
<proteinExistence type="predicted"/>
<name>A0A0G4F9B0_9ALVE</name>
<feature type="region of interest" description="Disordered" evidence="1">
    <location>
        <begin position="1792"/>
        <end position="1838"/>
    </location>
</feature>
<feature type="compositionally biased region" description="Gly residues" evidence="1">
    <location>
        <begin position="598"/>
        <end position="608"/>
    </location>
</feature>
<feature type="compositionally biased region" description="Basic and acidic residues" evidence="1">
    <location>
        <begin position="909"/>
        <end position="1111"/>
    </location>
</feature>
<feature type="region of interest" description="Disordered" evidence="1">
    <location>
        <begin position="533"/>
        <end position="561"/>
    </location>
</feature>
<dbReference type="InterPro" id="IPR052671">
    <property type="entry name" value="Acrosomal_SP-10-like"/>
</dbReference>
<reference evidence="2" key="1">
    <citation type="submission" date="2014-11" db="EMBL/GenBank/DDBJ databases">
        <authorList>
            <person name="Otto D Thomas"/>
            <person name="Naeem Raeece"/>
        </authorList>
    </citation>
    <scope>NUCLEOTIDE SEQUENCE</scope>
</reference>
<feature type="compositionally biased region" description="Pro residues" evidence="1">
    <location>
        <begin position="17"/>
        <end position="26"/>
    </location>
</feature>
<feature type="compositionally biased region" description="Low complexity" evidence="1">
    <location>
        <begin position="40"/>
        <end position="52"/>
    </location>
</feature>
<gene>
    <name evidence="2" type="ORF">Cvel_15712</name>
</gene>
<feature type="region of interest" description="Disordered" evidence="1">
    <location>
        <begin position="726"/>
        <end position="745"/>
    </location>
</feature>
<feature type="compositionally biased region" description="Low complexity" evidence="1">
    <location>
        <begin position="383"/>
        <end position="397"/>
    </location>
</feature>
<feature type="region of interest" description="Disordered" evidence="1">
    <location>
        <begin position="1473"/>
        <end position="1599"/>
    </location>
</feature>
<feature type="compositionally biased region" description="Low complexity" evidence="1">
    <location>
        <begin position="492"/>
        <end position="507"/>
    </location>
</feature>
<feature type="region of interest" description="Disordered" evidence="1">
    <location>
        <begin position="381"/>
        <end position="513"/>
    </location>
</feature>
<feature type="region of interest" description="Disordered" evidence="1">
    <location>
        <begin position="2162"/>
        <end position="2187"/>
    </location>
</feature>
<feature type="compositionally biased region" description="Basic and acidic residues" evidence="1">
    <location>
        <begin position="464"/>
        <end position="478"/>
    </location>
</feature>
<feature type="compositionally biased region" description="Low complexity" evidence="1">
    <location>
        <begin position="212"/>
        <end position="225"/>
    </location>
</feature>
<feature type="compositionally biased region" description="Low complexity" evidence="1">
    <location>
        <begin position="250"/>
        <end position="280"/>
    </location>
</feature>
<evidence type="ECO:0000256" key="1">
    <source>
        <dbReference type="SAM" id="MobiDB-lite"/>
    </source>
</evidence>
<feature type="region of interest" description="Disordered" evidence="1">
    <location>
        <begin position="904"/>
        <end position="1111"/>
    </location>
</feature>
<feature type="region of interest" description="Disordered" evidence="1">
    <location>
        <begin position="597"/>
        <end position="682"/>
    </location>
</feature>
<dbReference type="EMBL" id="CDMZ01000192">
    <property type="protein sequence ID" value="CEM08846.1"/>
    <property type="molecule type" value="Genomic_DNA"/>
</dbReference>
<feature type="compositionally biased region" description="Gly residues" evidence="1">
    <location>
        <begin position="1816"/>
        <end position="1831"/>
    </location>
</feature>
<dbReference type="PANTHER" id="PTHR17571:SF34">
    <property type="entry name" value="ACROSOMAL PROTEIN SP-10"/>
    <property type="match status" value="1"/>
</dbReference>
<evidence type="ECO:0000313" key="2">
    <source>
        <dbReference type="EMBL" id="CEM08846.1"/>
    </source>
</evidence>
<feature type="compositionally biased region" description="Polar residues" evidence="1">
    <location>
        <begin position="238"/>
        <end position="249"/>
    </location>
</feature>
<feature type="compositionally biased region" description="Basic and acidic residues" evidence="1">
    <location>
        <begin position="1528"/>
        <end position="1550"/>
    </location>
</feature>
<protein>
    <submittedName>
        <fullName evidence="2">Uncharacterized protein</fullName>
    </submittedName>
</protein>
<feature type="compositionally biased region" description="Basic and acidic residues" evidence="1">
    <location>
        <begin position="1508"/>
        <end position="1521"/>
    </location>
</feature>
<feature type="compositionally biased region" description="Gly residues" evidence="1">
    <location>
        <begin position="1561"/>
        <end position="1573"/>
    </location>
</feature>
<feature type="region of interest" description="Disordered" evidence="1">
    <location>
        <begin position="1427"/>
        <end position="1448"/>
    </location>
</feature>
<feature type="region of interest" description="Disordered" evidence="1">
    <location>
        <begin position="212"/>
        <end position="367"/>
    </location>
</feature>
<feature type="region of interest" description="Disordered" evidence="1">
    <location>
        <begin position="2218"/>
        <end position="2258"/>
    </location>
</feature>
<feature type="compositionally biased region" description="Low complexity" evidence="1">
    <location>
        <begin position="1551"/>
        <end position="1560"/>
    </location>
</feature>
<organism evidence="2">
    <name type="scientific">Chromera velia CCMP2878</name>
    <dbReference type="NCBI Taxonomy" id="1169474"/>
    <lineage>
        <taxon>Eukaryota</taxon>
        <taxon>Sar</taxon>
        <taxon>Alveolata</taxon>
        <taxon>Colpodellida</taxon>
        <taxon>Chromeraceae</taxon>
        <taxon>Chromera</taxon>
    </lineage>
</organism>
<feature type="compositionally biased region" description="Low complexity" evidence="1">
    <location>
        <begin position="414"/>
        <end position="423"/>
    </location>
</feature>
<sequence>MGLPSSASVSGLAGRSPAPPEGPPPGLLHFDSRTSSSWYQQQQQPQAPPGAQFSESMPGPYLGGMPLQAQQPPPGSSASRGAIPPPPLLTHPSAQVVPSWSPPPSVQPPPPRSLSLSSRNNTRREVRVLPPEERTAAEGVHLNAQIKEADEGRRVLEAKLEAALQSVAGLWRLIPQETVASGAATEAVQAQIREETEIVPLLQRATAYAGTATSSSHSASVRAPSPQYPHMNPMAGGLNQTAESFQMPGQTNSQQYPPQQQTSQPNAQYGLSPSAADAALPPLPTNPVMPSASPSHSLGGVSRTNSTNLPYPPPVLADVPGAAMSPSSTPYPAGLLKASPQQGEVHLQQQQQQQSHAAPPPARTSSRNQMRAVLNAPLHRSLSQNSTQQQHTHNQTTAAVPPYTKEDSLSKQSPELPLAAQEEALPEEPEHQSREGLTVLHRNSSKKGAVSGGGPEGSGLPPDGHGDGDTRGGDRESEWGAEDMEGLGGNVSPSSHSRSASASASDALNPVGWGDESDSVSGIVGGLQTGLRVPTTTAESSNVGEGTSVAPPQAESGAAAQAEVIDPELHAVLAAVAAADGRGLSLAEMMLNAKGVPPQGGGAAGGGAPSSSTSQSARSPISSSNQPVVLLGGGGDGPQAANGPATLHPHPAGGGGGTVEAPQRKMGAETPQQPKQRRQSKVCPSLETLLRLPALCRLLLAVNNCPTVRDLMEEIEGEVELVEAAAKKEKGGHSENEKGEKEKEKETAPKVLFKWTCWQLVWMMMPGGPFGLSDLDLYGDNDGPLSDSVGPGKTGNCYMLFFAFTRSGDGEELLSMRPAIEDACEVFRRVCDRIKSRSELPRTRRPPGPAPSLPKMLIALVNHPEGADLVGPNGERHRALTGAAGAWFEVARKEREKQWRRAVSQFADLKTHPVQREEERRGEKRRGEERRGEKRRGEKRRGEERRGEKRRGEKRRGEERRGEKRREEERRGEERRGEERRGEERRGEERRGEERRGEERRGEERREEERRGEERRREERRREERRGEERRGEERRGEERRGEKRRGEKRRGEERRGEKRREEERREEERREEERREEERRGEERREEERREEERREKARREEERREEERRGEKRREEERRGEKRRGEERREEDRREEERREEERREEERREEERRGEEGRPAFPFLFFSFLFFSCLLLNSSFLPSFQVSRCRVQIRHIVRIALLSFKEKEGGGRGGNKDKPGWDVEKACRMYNTLLKEIDRRNHLIRPAETKAAQEQRAYQLSLYTYGLPHMSKKEAKEFVQHMNGFLKKNGVDAQALQLVSHAPQQPAPGQKDRDRHLPPAVSQLQFDTLRGTVRALDLLRKEGRFSYRPAKREQNTIFTWKGRPVSFAVNAKSPPQAVCLQLIEATQQQDPPPVHTSEAEAKAFLESILDEAEEKIAKIPGLRSGAVRGSTNVPPPSSSPSSFPALTTIQSGLASVVSSSLGAENGGIVRGASDHLSGQNQIRRGIGGTPESSSSSSSSAAVKGSLKETVADSKDKLGGRFQSPQRDESVRAELERVWREKEQEKDSSGSAASVLSVGGTGTKGSAGGTGTSSSLTPARERERGGSERERELGGVASGVAGGGGVAIAASPLFERSADSRGEDGRRVPSVPLPSALRKIADSNLAVMFFLYAAEQAGRLTADKLREGDTRLLDLFESGVDAKPALLYDVASKLSVRPLGRPLRFLLPVDLRTPSVPPSFASVLSAALWLLLRCPLALRPLSFFGPLPPLEPLPVLNLISQTSAVPDGTEATRSRKTHLSLARLLQDAKPYSYSGSPGGGGGGASSSSSSSSSSGGGGLLSVTPGGGGADSSSSSSSVIWEASSSSSSSADALSFAFAVLQSVPGNSAATVATPEAAVKQADLEISLNKTGPRQSRLLLSLLSALHGELCWGLEAPQGVNVVHAGSEDRGGVEAFERLYGSVGKGGVSGTAFSSGFRALISLVHNQAVCSLSSPISRLFSLQRWIRTDASGWVLLFSWGLAVSEFPQVPVLENFLPRTSFPSLPPFLLIHLVPPSATGEKDKGKKGGGVAASQGDPPIRIRDASALFFEQAGGLGGTPDTLPDLPPAPSLASFSPKLRRTLLTHPNLVEYVLVGVLATVTGQGVERHVCAVCLSACGAGEGDDSVGGKGSGGRQIWKAMSVGVSGERDRDGVSKGSGGGSSSWRDAVGRLIPGASSSSSASVVRPRVCLYELSVSGRQQQAPESPDGGAFEESGSLRENGGGESQAEVNGVNLGERRNKGASGLVKEGRGSSCAVPLGTAELFSFASECGRDGEDIQLIEGGEEGADGGGGGFSLSVDLSPGVAEGWIDIRRVS</sequence>
<feature type="region of interest" description="Disordered" evidence="1">
    <location>
        <begin position="1"/>
        <end position="129"/>
    </location>
</feature>
<dbReference type="PANTHER" id="PTHR17571">
    <property type="entry name" value="URINARY PROTEIN RUP /ACROSOMAL PROTEIN SP-10"/>
    <property type="match status" value="1"/>
</dbReference>
<feature type="compositionally biased region" description="Polar residues" evidence="1">
    <location>
        <begin position="292"/>
        <end position="309"/>
    </location>
</feature>